<dbReference type="RefSeq" id="WP_043669708.1">
    <property type="nucleotide sequence ID" value="NZ_BDCI01000004.1"/>
</dbReference>
<evidence type="ECO:0000313" key="2">
    <source>
        <dbReference type="Proteomes" id="UP000031364"/>
    </source>
</evidence>
<dbReference type="PANTHER" id="PTHR35526">
    <property type="entry name" value="ANTI-SIGMA-F FACTOR RSBW-RELATED"/>
    <property type="match status" value="1"/>
</dbReference>
<evidence type="ECO:0000313" key="1">
    <source>
        <dbReference type="EMBL" id="KIA64359.1"/>
    </source>
</evidence>
<dbReference type="Gene3D" id="3.30.750.24">
    <property type="entry name" value="STAS domain"/>
    <property type="match status" value="1"/>
</dbReference>
<dbReference type="InterPro" id="IPR050267">
    <property type="entry name" value="Anti-sigma-factor_SerPK"/>
</dbReference>
<comment type="caution">
    <text evidence="1">The sequence shown here is derived from an EMBL/GenBank/DDBJ whole genome shotgun (WGS) entry which is preliminary data.</text>
</comment>
<dbReference type="Gene3D" id="3.30.565.10">
    <property type="entry name" value="Histidine kinase-like ATPase, C-terminal domain"/>
    <property type="match status" value="1"/>
</dbReference>
<dbReference type="InterPro" id="IPR036890">
    <property type="entry name" value="HATPase_C_sf"/>
</dbReference>
<evidence type="ECO:0008006" key="3">
    <source>
        <dbReference type="Google" id="ProtNLM"/>
    </source>
</evidence>
<dbReference type="Proteomes" id="UP000031364">
    <property type="component" value="Unassembled WGS sequence"/>
</dbReference>
<dbReference type="PANTHER" id="PTHR35526:SF3">
    <property type="entry name" value="ANTI-SIGMA-F FACTOR RSBW"/>
    <property type="match status" value="1"/>
</dbReference>
<organism evidence="1 2">
    <name type="scientific">Nocardia vulneris</name>
    <dbReference type="NCBI Taxonomy" id="1141657"/>
    <lineage>
        <taxon>Bacteria</taxon>
        <taxon>Bacillati</taxon>
        <taxon>Actinomycetota</taxon>
        <taxon>Actinomycetes</taxon>
        <taxon>Mycobacteriales</taxon>
        <taxon>Nocardiaceae</taxon>
        <taxon>Nocardia</taxon>
    </lineage>
</organism>
<dbReference type="CDD" id="cd16936">
    <property type="entry name" value="HATPase_RsbW-like"/>
    <property type="match status" value="1"/>
</dbReference>
<keyword evidence="2" id="KW-1185">Reference proteome</keyword>
<proteinExistence type="predicted"/>
<sequence>MTRQREIDWHKSELAGSIVLRPRGELSAVNYREFTDELVKYAMEQPRAVLVVVDGLLIRSEPLFTAFSSAWMRVSTWPGTPVLLVCAAPGERRRLRSSAVSRFVPVLDSLGAALRAARDPRAYRRVNLEIAPTALAGQQARRFISETCGAWELPQVRVLALVVGNELIENAYRHARGTDDFRLRLELCNDVLTIAVYDSDPREAMLAEPGAGGAHVGGLHSISQLSVAWGCAPRRPVGKVVWAALTTTDRAPG</sequence>
<reference evidence="1 2" key="1">
    <citation type="journal article" date="2014" name="Int. J. Syst. Evol. Microbiol.">
        <title>Nocardia vulneris sp. nov., isolated from wounds of human patients in North America.</title>
        <authorList>
            <person name="Lasker B.A."/>
            <person name="Bell M."/>
            <person name="Klenk H.P."/>
            <person name="Sproer C."/>
            <person name="Schumann C."/>
            <person name="Schumann P."/>
            <person name="Brown J.M."/>
        </authorList>
    </citation>
    <scope>NUCLEOTIDE SEQUENCE [LARGE SCALE GENOMIC DNA]</scope>
    <source>
        <strain evidence="1 2">W9851</strain>
    </source>
</reference>
<name>A0ABR4ZGC0_9NOCA</name>
<protein>
    <recommendedName>
        <fullName evidence="3">STAS domain-containing protein</fullName>
    </recommendedName>
</protein>
<dbReference type="InterPro" id="IPR036513">
    <property type="entry name" value="STAS_dom_sf"/>
</dbReference>
<dbReference type="EMBL" id="JNFP01000014">
    <property type="protein sequence ID" value="KIA64359.1"/>
    <property type="molecule type" value="Genomic_DNA"/>
</dbReference>
<gene>
    <name evidence="1" type="ORF">FG87_14000</name>
</gene>
<accession>A0ABR4ZGC0</accession>